<evidence type="ECO:0000313" key="2">
    <source>
        <dbReference type="EMBL" id="GHO45263.1"/>
    </source>
</evidence>
<accession>A0A8J3I207</accession>
<evidence type="ECO:0000256" key="1">
    <source>
        <dbReference type="SAM" id="SignalP"/>
    </source>
</evidence>
<protein>
    <recommendedName>
        <fullName evidence="4">Lipoprotein</fullName>
    </recommendedName>
</protein>
<dbReference type="AlphaFoldDB" id="A0A8J3I207"/>
<comment type="caution">
    <text evidence="2">The sequence shown here is derived from an EMBL/GenBank/DDBJ whole genome shotgun (WGS) entry which is preliminary data.</text>
</comment>
<keyword evidence="3" id="KW-1185">Reference proteome</keyword>
<evidence type="ECO:0008006" key="4">
    <source>
        <dbReference type="Google" id="ProtNLM"/>
    </source>
</evidence>
<proteinExistence type="predicted"/>
<gene>
    <name evidence="2" type="ORF">KSX_34260</name>
</gene>
<dbReference type="Proteomes" id="UP000612362">
    <property type="component" value="Unassembled WGS sequence"/>
</dbReference>
<dbReference type="RefSeq" id="WP_220194610.1">
    <property type="nucleotide sequence ID" value="NZ_BNJF01000001.1"/>
</dbReference>
<evidence type="ECO:0000313" key="3">
    <source>
        <dbReference type="Proteomes" id="UP000612362"/>
    </source>
</evidence>
<feature type="signal peptide" evidence="1">
    <location>
        <begin position="1"/>
        <end position="25"/>
    </location>
</feature>
<organism evidence="2 3">
    <name type="scientific">Ktedonospora formicarum</name>
    <dbReference type="NCBI Taxonomy" id="2778364"/>
    <lineage>
        <taxon>Bacteria</taxon>
        <taxon>Bacillati</taxon>
        <taxon>Chloroflexota</taxon>
        <taxon>Ktedonobacteria</taxon>
        <taxon>Ktedonobacterales</taxon>
        <taxon>Ktedonobacteraceae</taxon>
        <taxon>Ktedonospora</taxon>
    </lineage>
</organism>
<dbReference type="PROSITE" id="PS51257">
    <property type="entry name" value="PROKAR_LIPOPROTEIN"/>
    <property type="match status" value="1"/>
</dbReference>
<feature type="chain" id="PRO_5035187121" description="Lipoprotein" evidence="1">
    <location>
        <begin position="26"/>
        <end position="173"/>
    </location>
</feature>
<sequence>MKKSRYPLVSMLSILLVMLIGCSSGGDTAVKPTPTTPDVKYVDYDLKIPAEALNSPEIGPLPGDTKLHVLVTFKANQDELKKLKNLKQQADQNTDLSQEANKIGITDEQYAKIKSYLGVDGVNLKLDTLHTNMSMDAKASLLETLLQTTFVQHKLKDGRVFFAPKTAPRFPIS</sequence>
<reference evidence="2" key="1">
    <citation type="submission" date="2020-10" db="EMBL/GenBank/DDBJ databases">
        <title>Taxonomic study of unclassified bacteria belonging to the class Ktedonobacteria.</title>
        <authorList>
            <person name="Yabe S."/>
            <person name="Wang C.M."/>
            <person name="Zheng Y."/>
            <person name="Sakai Y."/>
            <person name="Cavaletti L."/>
            <person name="Monciardini P."/>
            <person name="Donadio S."/>
        </authorList>
    </citation>
    <scope>NUCLEOTIDE SEQUENCE</scope>
    <source>
        <strain evidence="2">SOSP1-1</strain>
    </source>
</reference>
<name>A0A8J3I207_9CHLR</name>
<keyword evidence="1" id="KW-0732">Signal</keyword>
<dbReference type="EMBL" id="BNJF01000001">
    <property type="protein sequence ID" value="GHO45263.1"/>
    <property type="molecule type" value="Genomic_DNA"/>
</dbReference>
<dbReference type="SUPFAM" id="SSF54897">
    <property type="entry name" value="Protease propeptides/inhibitors"/>
    <property type="match status" value="1"/>
</dbReference>